<evidence type="ECO:0000256" key="1">
    <source>
        <dbReference type="SAM" id="MobiDB-lite"/>
    </source>
</evidence>
<evidence type="ECO:0000313" key="3">
    <source>
        <dbReference type="EMBL" id="KKN70753.1"/>
    </source>
</evidence>
<sequence length="125" mass="13578">MAFLSGLEIPDLNSHGLTNLVGALVLAYLVLDKMGMIRRPKFLGKNGKNGKKGNPGNPGNSGHGLTPGERSAVYEARDGVNDLVEIVCAKDSKQRPIIFQQAEERHREVIECLGKIQTAVEALRE</sequence>
<accession>A0A0F9VYE5</accession>
<name>A0A0F9VYE5_9ZZZZ</name>
<reference evidence="3" key="1">
    <citation type="journal article" date="2015" name="Nature">
        <title>Complex archaea that bridge the gap between prokaryotes and eukaryotes.</title>
        <authorList>
            <person name="Spang A."/>
            <person name="Saw J.H."/>
            <person name="Jorgensen S.L."/>
            <person name="Zaremba-Niedzwiedzka K."/>
            <person name="Martijn J."/>
            <person name="Lind A.E."/>
            <person name="van Eijk R."/>
            <person name="Schleper C."/>
            <person name="Guy L."/>
            <person name="Ettema T.J."/>
        </authorList>
    </citation>
    <scope>NUCLEOTIDE SEQUENCE</scope>
</reference>
<comment type="caution">
    <text evidence="3">The sequence shown here is derived from an EMBL/GenBank/DDBJ whole genome shotgun (WGS) entry which is preliminary data.</text>
</comment>
<evidence type="ECO:0000256" key="2">
    <source>
        <dbReference type="SAM" id="Phobius"/>
    </source>
</evidence>
<gene>
    <name evidence="3" type="ORF">LCGC14_0427480</name>
</gene>
<organism evidence="3">
    <name type="scientific">marine sediment metagenome</name>
    <dbReference type="NCBI Taxonomy" id="412755"/>
    <lineage>
        <taxon>unclassified sequences</taxon>
        <taxon>metagenomes</taxon>
        <taxon>ecological metagenomes</taxon>
    </lineage>
</organism>
<feature type="transmembrane region" description="Helical" evidence="2">
    <location>
        <begin position="12"/>
        <end position="31"/>
    </location>
</feature>
<keyword evidence="2" id="KW-0812">Transmembrane</keyword>
<proteinExistence type="predicted"/>
<dbReference type="AlphaFoldDB" id="A0A0F9VYE5"/>
<dbReference type="EMBL" id="LAZR01000397">
    <property type="protein sequence ID" value="KKN70753.1"/>
    <property type="molecule type" value="Genomic_DNA"/>
</dbReference>
<feature type="region of interest" description="Disordered" evidence="1">
    <location>
        <begin position="40"/>
        <end position="70"/>
    </location>
</feature>
<keyword evidence="2" id="KW-1133">Transmembrane helix</keyword>
<protein>
    <submittedName>
        <fullName evidence="3">Uncharacterized protein</fullName>
    </submittedName>
</protein>
<keyword evidence="2" id="KW-0472">Membrane</keyword>